<dbReference type="SUPFAM" id="SSF50630">
    <property type="entry name" value="Acid proteases"/>
    <property type="match status" value="1"/>
</dbReference>
<dbReference type="PROSITE" id="PS51767">
    <property type="entry name" value="PEPTIDASE_A1"/>
    <property type="match status" value="1"/>
</dbReference>
<feature type="region of interest" description="Disordered" evidence="1">
    <location>
        <begin position="517"/>
        <end position="547"/>
    </location>
</feature>
<dbReference type="Proteomes" id="UP000799302">
    <property type="component" value="Unassembled WGS sequence"/>
</dbReference>
<organism evidence="4 5">
    <name type="scientific">Microthyrium microscopicum</name>
    <dbReference type="NCBI Taxonomy" id="703497"/>
    <lineage>
        <taxon>Eukaryota</taxon>
        <taxon>Fungi</taxon>
        <taxon>Dikarya</taxon>
        <taxon>Ascomycota</taxon>
        <taxon>Pezizomycotina</taxon>
        <taxon>Dothideomycetes</taxon>
        <taxon>Dothideomycetes incertae sedis</taxon>
        <taxon>Microthyriales</taxon>
        <taxon>Microthyriaceae</taxon>
        <taxon>Microthyrium</taxon>
    </lineage>
</organism>
<keyword evidence="4" id="KW-0645">Protease</keyword>
<keyword evidence="2" id="KW-1133">Transmembrane helix</keyword>
<keyword evidence="2" id="KW-0812">Transmembrane</keyword>
<gene>
    <name evidence="4" type="ORF">BT63DRAFT_410046</name>
</gene>
<keyword evidence="4" id="KW-0378">Hydrolase</keyword>
<sequence>MYHKSNQKANLPCWRPWSFLVFSTTGSNMKYSAFIQMNEQILSNALLGKMAKIFIGSVALTPLYVDIHKREVHGTPIFQYGSFIGIGAPAQNQSVWPSLTQNELSFAASTFCFNSNLTNCSTSTGGDFDPAQSITWKQDGNETTTIANSSGTYLAGHDLVHMYTHYFQTDGAWSTNVSDTPVRIAQSGNKSPGVVGMGSTSSTLKKLVDTNIIGANTYSLYIGTGFDRAGGVINGSNTFGGYDAGRFKKPVHTYSMDTSQPDYLPVTVSDIIIDDSSDPTRQRLSIVNDGPFQARISTDQYPMRLPYDVTHRFMAAMSAVPANNSDNSLTLTRPFNGTMTIQLSDGFNVTFPTSMIYNISGLSPIEYMPQDYAGPYYLSTSFLTQVYLMLDFDANKFHLAPIIQEARYIMPRTFCPNSIPVPHDYSVSASNFQKYGLVGAVVGGTVGGLAIAAAIWAFILTHRRRRAVQEQQRRWQEEEMAAKRKMEGMEMRRLSPMLPPVQIPSAYKPVLQIGERERAVSPMSEGSSRSSMSSNGKPASLRRFDTQ</sequence>
<evidence type="ECO:0000313" key="5">
    <source>
        <dbReference type="Proteomes" id="UP000799302"/>
    </source>
</evidence>
<dbReference type="InterPro" id="IPR033121">
    <property type="entry name" value="PEPTIDASE_A1"/>
</dbReference>
<dbReference type="OrthoDB" id="5361565at2759"/>
<name>A0A6A6UPZ8_9PEZI</name>
<evidence type="ECO:0000256" key="1">
    <source>
        <dbReference type="SAM" id="MobiDB-lite"/>
    </source>
</evidence>
<dbReference type="GO" id="GO:0006508">
    <property type="term" value="P:proteolysis"/>
    <property type="evidence" value="ECO:0007669"/>
    <property type="project" value="UniProtKB-KW"/>
</dbReference>
<feature type="compositionally biased region" description="Low complexity" evidence="1">
    <location>
        <begin position="521"/>
        <end position="534"/>
    </location>
</feature>
<proteinExistence type="predicted"/>
<dbReference type="Gene3D" id="2.40.70.10">
    <property type="entry name" value="Acid Proteases"/>
    <property type="match status" value="2"/>
</dbReference>
<dbReference type="EMBL" id="MU004231">
    <property type="protein sequence ID" value="KAF2672984.1"/>
    <property type="molecule type" value="Genomic_DNA"/>
</dbReference>
<evidence type="ECO:0000259" key="3">
    <source>
        <dbReference type="PROSITE" id="PS51767"/>
    </source>
</evidence>
<keyword evidence="5" id="KW-1185">Reference proteome</keyword>
<reference evidence="4" key="1">
    <citation type="journal article" date="2020" name="Stud. Mycol.">
        <title>101 Dothideomycetes genomes: a test case for predicting lifestyles and emergence of pathogens.</title>
        <authorList>
            <person name="Haridas S."/>
            <person name="Albert R."/>
            <person name="Binder M."/>
            <person name="Bloem J."/>
            <person name="Labutti K."/>
            <person name="Salamov A."/>
            <person name="Andreopoulos B."/>
            <person name="Baker S."/>
            <person name="Barry K."/>
            <person name="Bills G."/>
            <person name="Bluhm B."/>
            <person name="Cannon C."/>
            <person name="Castanera R."/>
            <person name="Culley D."/>
            <person name="Daum C."/>
            <person name="Ezra D."/>
            <person name="Gonzalez J."/>
            <person name="Henrissat B."/>
            <person name="Kuo A."/>
            <person name="Liang C."/>
            <person name="Lipzen A."/>
            <person name="Lutzoni F."/>
            <person name="Magnuson J."/>
            <person name="Mondo S."/>
            <person name="Nolan M."/>
            <person name="Ohm R."/>
            <person name="Pangilinan J."/>
            <person name="Park H.-J."/>
            <person name="Ramirez L."/>
            <person name="Alfaro M."/>
            <person name="Sun H."/>
            <person name="Tritt A."/>
            <person name="Yoshinaga Y."/>
            <person name="Zwiers L.-H."/>
            <person name="Turgeon B."/>
            <person name="Goodwin S."/>
            <person name="Spatafora J."/>
            <person name="Crous P."/>
            <person name="Grigoriev I."/>
        </authorList>
    </citation>
    <scope>NUCLEOTIDE SEQUENCE</scope>
    <source>
        <strain evidence="4">CBS 115976</strain>
    </source>
</reference>
<keyword evidence="2" id="KW-0472">Membrane</keyword>
<feature type="domain" description="Peptidase A1" evidence="3">
    <location>
        <begin position="80"/>
        <end position="400"/>
    </location>
</feature>
<evidence type="ECO:0000313" key="4">
    <source>
        <dbReference type="EMBL" id="KAF2672984.1"/>
    </source>
</evidence>
<dbReference type="GO" id="GO:0008233">
    <property type="term" value="F:peptidase activity"/>
    <property type="evidence" value="ECO:0007669"/>
    <property type="project" value="UniProtKB-KW"/>
</dbReference>
<protein>
    <submittedName>
        <fullName evidence="4">Acid protease</fullName>
    </submittedName>
</protein>
<feature type="transmembrane region" description="Helical" evidence="2">
    <location>
        <begin position="435"/>
        <end position="459"/>
    </location>
</feature>
<accession>A0A6A6UPZ8</accession>
<dbReference type="AlphaFoldDB" id="A0A6A6UPZ8"/>
<dbReference type="InterPro" id="IPR021109">
    <property type="entry name" value="Peptidase_aspartic_dom_sf"/>
</dbReference>
<evidence type="ECO:0000256" key="2">
    <source>
        <dbReference type="SAM" id="Phobius"/>
    </source>
</evidence>